<protein>
    <submittedName>
        <fullName evidence="1">Uncharacterized protein</fullName>
    </submittedName>
</protein>
<reference evidence="1 2" key="2">
    <citation type="journal article" date="2019" name="G3 (Bethesda)">
        <title>Hybrid Assembly of the Genome of the Entomopathogenic Nematode Steinernema carpocapsae Identifies the X-Chromosome.</title>
        <authorList>
            <person name="Serra L."/>
            <person name="Macchietto M."/>
            <person name="Macias-Munoz A."/>
            <person name="McGill C.J."/>
            <person name="Rodriguez I.M."/>
            <person name="Rodriguez B."/>
            <person name="Murad R."/>
            <person name="Mortazavi A."/>
        </authorList>
    </citation>
    <scope>NUCLEOTIDE SEQUENCE [LARGE SCALE GENOMIC DNA]</scope>
    <source>
        <strain evidence="1 2">ALL</strain>
    </source>
</reference>
<dbReference type="EMBL" id="AZBU02000002">
    <property type="protein sequence ID" value="TKR95686.1"/>
    <property type="molecule type" value="Genomic_DNA"/>
</dbReference>
<dbReference type="Proteomes" id="UP000298663">
    <property type="component" value="Unassembled WGS sequence"/>
</dbReference>
<evidence type="ECO:0000313" key="1">
    <source>
        <dbReference type="EMBL" id="TKR95686.1"/>
    </source>
</evidence>
<keyword evidence="2" id="KW-1185">Reference proteome</keyword>
<reference evidence="1 2" key="1">
    <citation type="journal article" date="2015" name="Genome Biol.">
        <title>Comparative genomics of Steinernema reveals deeply conserved gene regulatory networks.</title>
        <authorList>
            <person name="Dillman A.R."/>
            <person name="Macchietto M."/>
            <person name="Porter C.F."/>
            <person name="Rogers A."/>
            <person name="Williams B."/>
            <person name="Antoshechkin I."/>
            <person name="Lee M.M."/>
            <person name="Goodwin Z."/>
            <person name="Lu X."/>
            <person name="Lewis E.E."/>
            <person name="Goodrich-Blair H."/>
            <person name="Stock S.P."/>
            <person name="Adams B.J."/>
            <person name="Sternberg P.W."/>
            <person name="Mortazavi A."/>
        </authorList>
    </citation>
    <scope>NUCLEOTIDE SEQUENCE [LARGE SCALE GENOMIC DNA]</scope>
    <source>
        <strain evidence="1 2">ALL</strain>
    </source>
</reference>
<sequence>MPLLRQQAHTWVPDAVEGFLLCGQRIVEGNNVTMKLSDDGLNLGIIIKSISVWKKGKKDECQAISSYRFVLTSRILFPNVLI</sequence>
<comment type="caution">
    <text evidence="1">The sequence shown here is derived from an EMBL/GenBank/DDBJ whole genome shotgun (WGS) entry which is preliminary data.</text>
</comment>
<dbReference type="AlphaFoldDB" id="A0A4U5PGZ4"/>
<accession>A0A4U5PGZ4</accession>
<proteinExistence type="predicted"/>
<evidence type="ECO:0000313" key="2">
    <source>
        <dbReference type="Proteomes" id="UP000298663"/>
    </source>
</evidence>
<organism evidence="1 2">
    <name type="scientific">Steinernema carpocapsae</name>
    <name type="common">Entomopathogenic nematode</name>
    <dbReference type="NCBI Taxonomy" id="34508"/>
    <lineage>
        <taxon>Eukaryota</taxon>
        <taxon>Metazoa</taxon>
        <taxon>Ecdysozoa</taxon>
        <taxon>Nematoda</taxon>
        <taxon>Chromadorea</taxon>
        <taxon>Rhabditida</taxon>
        <taxon>Tylenchina</taxon>
        <taxon>Panagrolaimomorpha</taxon>
        <taxon>Strongyloidoidea</taxon>
        <taxon>Steinernematidae</taxon>
        <taxon>Steinernema</taxon>
    </lineage>
</organism>
<gene>
    <name evidence="1" type="ORF">L596_009818</name>
</gene>
<name>A0A4U5PGZ4_STECR</name>